<name>A0A2K3KBA1_TRIPR</name>
<gene>
    <name evidence="2" type="ORF">L195_g061691</name>
</gene>
<feature type="compositionally biased region" description="Acidic residues" evidence="1">
    <location>
        <begin position="1"/>
        <end position="10"/>
    </location>
</feature>
<sequence>DEGSESEESQADYGEGQVDPEVNRSVDMIINKFKEGLEEEDIVEAQGLQVDELLVKTDAKSVSKRAGTPSVLSKGSKEGSGNQNDQAETPLPLVEAQ</sequence>
<evidence type="ECO:0000313" key="2">
    <source>
        <dbReference type="EMBL" id="PNX63566.1"/>
    </source>
</evidence>
<dbReference type="AlphaFoldDB" id="A0A2K3KBA1"/>
<protein>
    <submittedName>
        <fullName evidence="2">Uncharacterized protein</fullName>
    </submittedName>
</protein>
<evidence type="ECO:0000256" key="1">
    <source>
        <dbReference type="SAM" id="MobiDB-lite"/>
    </source>
</evidence>
<accession>A0A2K3KBA1</accession>
<evidence type="ECO:0000313" key="3">
    <source>
        <dbReference type="Proteomes" id="UP000236291"/>
    </source>
</evidence>
<feature type="region of interest" description="Disordered" evidence="1">
    <location>
        <begin position="1"/>
        <end position="22"/>
    </location>
</feature>
<organism evidence="2 3">
    <name type="scientific">Trifolium pratense</name>
    <name type="common">Red clover</name>
    <dbReference type="NCBI Taxonomy" id="57577"/>
    <lineage>
        <taxon>Eukaryota</taxon>
        <taxon>Viridiplantae</taxon>
        <taxon>Streptophyta</taxon>
        <taxon>Embryophyta</taxon>
        <taxon>Tracheophyta</taxon>
        <taxon>Spermatophyta</taxon>
        <taxon>Magnoliopsida</taxon>
        <taxon>eudicotyledons</taxon>
        <taxon>Gunneridae</taxon>
        <taxon>Pentapetalae</taxon>
        <taxon>rosids</taxon>
        <taxon>fabids</taxon>
        <taxon>Fabales</taxon>
        <taxon>Fabaceae</taxon>
        <taxon>Papilionoideae</taxon>
        <taxon>50 kb inversion clade</taxon>
        <taxon>NPAAA clade</taxon>
        <taxon>Hologalegina</taxon>
        <taxon>IRL clade</taxon>
        <taxon>Trifolieae</taxon>
        <taxon>Trifolium</taxon>
    </lineage>
</organism>
<dbReference type="EMBL" id="ASHM01156332">
    <property type="protein sequence ID" value="PNX63566.1"/>
    <property type="molecule type" value="Genomic_DNA"/>
</dbReference>
<reference evidence="2 3" key="2">
    <citation type="journal article" date="2017" name="Front. Plant Sci.">
        <title>Gene Classification and Mining of Molecular Markers Useful in Red Clover (Trifolium pratense) Breeding.</title>
        <authorList>
            <person name="Istvanek J."/>
            <person name="Dluhosova J."/>
            <person name="Dluhos P."/>
            <person name="Patkova L."/>
            <person name="Nedelnik J."/>
            <person name="Repkova J."/>
        </authorList>
    </citation>
    <scope>NUCLEOTIDE SEQUENCE [LARGE SCALE GENOMIC DNA]</scope>
    <source>
        <strain evidence="3">cv. Tatra</strain>
        <tissue evidence="2">Young leaves</tissue>
    </source>
</reference>
<dbReference type="Proteomes" id="UP000236291">
    <property type="component" value="Unassembled WGS sequence"/>
</dbReference>
<feature type="non-terminal residue" evidence="2">
    <location>
        <position position="1"/>
    </location>
</feature>
<comment type="caution">
    <text evidence="2">The sequence shown here is derived from an EMBL/GenBank/DDBJ whole genome shotgun (WGS) entry which is preliminary data.</text>
</comment>
<feature type="non-terminal residue" evidence="2">
    <location>
        <position position="97"/>
    </location>
</feature>
<reference evidence="2 3" key="1">
    <citation type="journal article" date="2014" name="Am. J. Bot.">
        <title>Genome assembly and annotation for red clover (Trifolium pratense; Fabaceae).</title>
        <authorList>
            <person name="Istvanek J."/>
            <person name="Jaros M."/>
            <person name="Krenek A."/>
            <person name="Repkova J."/>
        </authorList>
    </citation>
    <scope>NUCLEOTIDE SEQUENCE [LARGE SCALE GENOMIC DNA]</scope>
    <source>
        <strain evidence="3">cv. Tatra</strain>
        <tissue evidence="2">Young leaves</tissue>
    </source>
</reference>
<feature type="region of interest" description="Disordered" evidence="1">
    <location>
        <begin position="58"/>
        <end position="97"/>
    </location>
</feature>
<proteinExistence type="predicted"/>